<gene>
    <name evidence="1" type="ORF">S03H2_38723</name>
</gene>
<protein>
    <submittedName>
        <fullName evidence="1">Uncharacterized protein</fullName>
    </submittedName>
</protein>
<feature type="non-terminal residue" evidence="1">
    <location>
        <position position="1"/>
    </location>
</feature>
<organism evidence="1">
    <name type="scientific">marine sediment metagenome</name>
    <dbReference type="NCBI Taxonomy" id="412755"/>
    <lineage>
        <taxon>unclassified sequences</taxon>
        <taxon>metagenomes</taxon>
        <taxon>ecological metagenomes</taxon>
    </lineage>
</organism>
<evidence type="ECO:0000313" key="1">
    <source>
        <dbReference type="EMBL" id="GAH58393.1"/>
    </source>
</evidence>
<dbReference type="EMBL" id="BARU01023888">
    <property type="protein sequence ID" value="GAH58393.1"/>
    <property type="molecule type" value="Genomic_DNA"/>
</dbReference>
<name>X1ILF0_9ZZZZ</name>
<proteinExistence type="predicted"/>
<accession>X1ILF0</accession>
<sequence length="80" mass="9460">KERYDLCVAESVKYDHLILYRVKFEDIIAHPSLTQRHMGASLGLRIKHGWSKYPDFVPDEAFHPDAGPKYNKRRLGERYE</sequence>
<dbReference type="AlphaFoldDB" id="X1ILF0"/>
<reference evidence="1" key="1">
    <citation type="journal article" date="2014" name="Front. Microbiol.">
        <title>High frequency of phylogenetically diverse reductive dehalogenase-homologous genes in deep subseafloor sedimentary metagenomes.</title>
        <authorList>
            <person name="Kawai M."/>
            <person name="Futagami T."/>
            <person name="Toyoda A."/>
            <person name="Takaki Y."/>
            <person name="Nishi S."/>
            <person name="Hori S."/>
            <person name="Arai W."/>
            <person name="Tsubouchi T."/>
            <person name="Morono Y."/>
            <person name="Uchiyama I."/>
            <person name="Ito T."/>
            <person name="Fujiyama A."/>
            <person name="Inagaki F."/>
            <person name="Takami H."/>
        </authorList>
    </citation>
    <scope>NUCLEOTIDE SEQUENCE</scope>
    <source>
        <strain evidence="1">Expedition CK06-06</strain>
    </source>
</reference>
<comment type="caution">
    <text evidence="1">The sequence shown here is derived from an EMBL/GenBank/DDBJ whole genome shotgun (WGS) entry which is preliminary data.</text>
</comment>